<comment type="caution">
    <text evidence="1">The sequence shown here is derived from an EMBL/GenBank/DDBJ whole genome shotgun (WGS) entry which is preliminary data.</text>
</comment>
<protein>
    <submittedName>
        <fullName evidence="1">Uncharacterized protein</fullName>
    </submittedName>
</protein>
<dbReference type="SUPFAM" id="SSF56235">
    <property type="entry name" value="N-terminal nucleophile aminohydrolases (Ntn hydrolases)"/>
    <property type="match status" value="1"/>
</dbReference>
<dbReference type="Proteomes" id="UP000604341">
    <property type="component" value="Unassembled WGS sequence"/>
</dbReference>
<dbReference type="Gene3D" id="3.60.20.10">
    <property type="entry name" value="Glutamine Phosphoribosylpyrophosphate, subunit 1, domain 1"/>
    <property type="match status" value="1"/>
</dbReference>
<gene>
    <name evidence="1" type="ORF">GCM10010844_38380</name>
</gene>
<dbReference type="InterPro" id="IPR029055">
    <property type="entry name" value="Ntn_hydrolases_N"/>
</dbReference>
<proteinExistence type="predicted"/>
<evidence type="ECO:0000313" key="1">
    <source>
        <dbReference type="EMBL" id="GGL15775.1"/>
    </source>
</evidence>
<organism evidence="1 2">
    <name type="scientific">Deinococcus radiotolerans</name>
    <dbReference type="NCBI Taxonomy" id="1309407"/>
    <lineage>
        <taxon>Bacteria</taxon>
        <taxon>Thermotogati</taxon>
        <taxon>Deinococcota</taxon>
        <taxon>Deinococci</taxon>
        <taxon>Deinococcales</taxon>
        <taxon>Deinococcaceae</taxon>
        <taxon>Deinococcus</taxon>
    </lineage>
</organism>
<dbReference type="RefSeq" id="WP_189070594.1">
    <property type="nucleotide sequence ID" value="NZ_BMPE01000021.1"/>
</dbReference>
<sequence length="179" mass="19623">MTLIAAVIEDGKVHMLGDTFTGFNHVKGRDTREKVWQAGDKVLGGAGNVRSILAFRYGFEFPLVPEGQSDDAYMRFTFPAALREFLKEHVHVAITNDSEDGNLALLIGWRGRIWCMADDFSITEEVCGWNAIGSGCEVALGALWVTRDLPAGRRLQAAGFAAEEYVSSVRGPFTVVVEP</sequence>
<reference evidence="2" key="1">
    <citation type="journal article" date="2019" name="Int. J. Syst. Evol. Microbiol.">
        <title>The Global Catalogue of Microorganisms (GCM) 10K type strain sequencing project: providing services to taxonomists for standard genome sequencing and annotation.</title>
        <authorList>
            <consortium name="The Broad Institute Genomics Platform"/>
            <consortium name="The Broad Institute Genome Sequencing Center for Infectious Disease"/>
            <person name="Wu L."/>
            <person name="Ma J."/>
        </authorList>
    </citation>
    <scope>NUCLEOTIDE SEQUENCE [LARGE SCALE GENOMIC DNA]</scope>
    <source>
        <strain evidence="2">JCM 19173</strain>
    </source>
</reference>
<dbReference type="EMBL" id="BMPE01000021">
    <property type="protein sequence ID" value="GGL15775.1"/>
    <property type="molecule type" value="Genomic_DNA"/>
</dbReference>
<keyword evidence="2" id="KW-1185">Reference proteome</keyword>
<evidence type="ECO:0000313" key="2">
    <source>
        <dbReference type="Proteomes" id="UP000604341"/>
    </source>
</evidence>
<accession>A0ABQ2FQ34</accession>
<name>A0ABQ2FQ34_9DEIO</name>